<name>A0A5E4MDM4_9HEMI</name>
<protein>
    <submittedName>
        <fullName evidence="1">SAP domain</fullName>
    </submittedName>
</protein>
<reference evidence="1 2" key="1">
    <citation type="submission" date="2019-08" db="EMBL/GenBank/DDBJ databases">
        <authorList>
            <person name="Alioto T."/>
            <person name="Alioto T."/>
            <person name="Gomez Garrido J."/>
        </authorList>
    </citation>
    <scope>NUCLEOTIDE SEQUENCE [LARGE SCALE GENOMIC DNA]</scope>
</reference>
<evidence type="ECO:0000313" key="2">
    <source>
        <dbReference type="Proteomes" id="UP000325440"/>
    </source>
</evidence>
<accession>A0A5E4MDM4</accession>
<organism evidence="1 2">
    <name type="scientific">Cinara cedri</name>
    <dbReference type="NCBI Taxonomy" id="506608"/>
    <lineage>
        <taxon>Eukaryota</taxon>
        <taxon>Metazoa</taxon>
        <taxon>Ecdysozoa</taxon>
        <taxon>Arthropoda</taxon>
        <taxon>Hexapoda</taxon>
        <taxon>Insecta</taxon>
        <taxon>Pterygota</taxon>
        <taxon>Neoptera</taxon>
        <taxon>Paraneoptera</taxon>
        <taxon>Hemiptera</taxon>
        <taxon>Sternorrhyncha</taxon>
        <taxon>Aphidomorpha</taxon>
        <taxon>Aphidoidea</taxon>
        <taxon>Aphididae</taxon>
        <taxon>Lachninae</taxon>
        <taxon>Cinara</taxon>
    </lineage>
</organism>
<dbReference type="OrthoDB" id="6133115at2759"/>
<evidence type="ECO:0000313" key="1">
    <source>
        <dbReference type="EMBL" id="VVC30374.1"/>
    </source>
</evidence>
<dbReference type="EMBL" id="CABPRJ010000514">
    <property type="protein sequence ID" value="VVC30374.1"/>
    <property type="molecule type" value="Genomic_DNA"/>
</dbReference>
<proteinExistence type="predicted"/>
<keyword evidence="2" id="KW-1185">Reference proteome</keyword>
<dbReference type="AlphaFoldDB" id="A0A5E4MDM4"/>
<dbReference type="Proteomes" id="UP000325440">
    <property type="component" value="Unassembled WGS sequence"/>
</dbReference>
<sequence>MSELEQDNQDNKKLPIIDFTAISTTWVHKLTKDKLIIELSRRNLITTGLVADFKARLLRYLRGENNPEEFNSEKPKNKCLIAP</sequence>
<gene>
    <name evidence="1" type="ORF">CINCED_3A020684</name>
</gene>